<dbReference type="AlphaFoldDB" id="A0AAD9CZS5"/>
<dbReference type="SMART" id="SM00360">
    <property type="entry name" value="RRM"/>
    <property type="match status" value="3"/>
</dbReference>
<evidence type="ECO:0000259" key="4">
    <source>
        <dbReference type="PROSITE" id="PS50102"/>
    </source>
</evidence>
<feature type="domain" description="RRM" evidence="4">
    <location>
        <begin position="255"/>
        <end position="332"/>
    </location>
</feature>
<sequence>MEDDREMRPDEAMITEPAGDRDREHRHSDRREDDRERSRSRERRHRDDDRHRHRRRSYSRSRSPRGHRHRSRSPSRSRSRDRGDRDRREYRDRHRHRSPPTMLHGRGRYGAPRQEWEKSVGGPMNAPAEEAEAHAKVSKRENRLYVGNLAYDVNYKDLEKFMSGAGGQVIFSEVLVTPAGQSKGCGIVEFATEDEAKQAKAELSDKPFMGRSVFIREDREETARFGAAPIPGKIGLALGEARNFLGQNGGSPITRNIYVANLPLQASWQDLKDLMRQAGEVIRTDIGMTFDGRPKGSGTVVFVDPEGAKQAIEMFNGYDWFGNILEVREDRFPNPPGSHRGRGAFMGGGFAPGFRGGFAGGMGFGRGGFAGGFGARGGFGGGFGGGRGGFGMGLGRGGFGGRGGFAGGRGGFQGGAGPDAGAGGRDFSNDLYADYNGGVNGGGMAVDPAEPNQQIYVRNLPWSTSNEDLVELFETVGNVVTAEILYDGNRSRGEGVVQFTETAEAQIAGEKFTGYMYGGRPLGVSFNKHWHEFSPSAAKGGQTAA</sequence>
<dbReference type="FunFam" id="3.30.70.330:FF:000145">
    <property type="entry name" value="Putative RNP domain-containing protein"/>
    <property type="match status" value="1"/>
</dbReference>
<feature type="domain" description="RRM" evidence="4">
    <location>
        <begin position="142"/>
        <end position="220"/>
    </location>
</feature>
<dbReference type="SUPFAM" id="SSF54928">
    <property type="entry name" value="RNA-binding domain, RBD"/>
    <property type="match status" value="3"/>
</dbReference>
<dbReference type="InterPro" id="IPR000504">
    <property type="entry name" value="RRM_dom"/>
</dbReference>
<accession>A0AAD9CZS5</accession>
<evidence type="ECO:0000256" key="2">
    <source>
        <dbReference type="PROSITE-ProRule" id="PRU00176"/>
    </source>
</evidence>
<reference evidence="5" key="1">
    <citation type="submission" date="2023-02" db="EMBL/GenBank/DDBJ databases">
        <title>Identification and recombinant expression of a fungal hydrolase from Papiliotrema laurentii that hydrolyzes apple cutin and clears colloidal polyester polyurethane.</title>
        <authorList>
            <consortium name="DOE Joint Genome Institute"/>
            <person name="Roman V.A."/>
            <person name="Bojanowski C."/>
            <person name="Crable B.R."/>
            <person name="Wagner D.N."/>
            <person name="Hung C.S."/>
            <person name="Nadeau L.J."/>
            <person name="Schratz L."/>
            <person name="Haridas S."/>
            <person name="Pangilinan J."/>
            <person name="Lipzen A."/>
            <person name="Na H."/>
            <person name="Yan M."/>
            <person name="Ng V."/>
            <person name="Grigoriev I.V."/>
            <person name="Spatafora J.W."/>
            <person name="Barlow D."/>
            <person name="Biffinger J."/>
            <person name="Kelley-Loughnane N."/>
            <person name="Varaljay V.A."/>
            <person name="Crookes-Goodson W.J."/>
        </authorList>
    </citation>
    <scope>NUCLEOTIDE SEQUENCE</scope>
    <source>
        <strain evidence="5">5307AH</strain>
    </source>
</reference>
<dbReference type="EMBL" id="JAODAN010000006">
    <property type="protein sequence ID" value="KAK1923445.1"/>
    <property type="molecule type" value="Genomic_DNA"/>
</dbReference>
<feature type="compositionally biased region" description="Basic and acidic residues" evidence="3">
    <location>
        <begin position="18"/>
        <end position="50"/>
    </location>
</feature>
<dbReference type="GO" id="GO:0003729">
    <property type="term" value="F:mRNA binding"/>
    <property type="evidence" value="ECO:0007669"/>
    <property type="project" value="TreeGrafter"/>
</dbReference>
<dbReference type="PROSITE" id="PS50102">
    <property type="entry name" value="RRM"/>
    <property type="match status" value="3"/>
</dbReference>
<dbReference type="Pfam" id="PF00076">
    <property type="entry name" value="RRM_1"/>
    <property type="match status" value="3"/>
</dbReference>
<evidence type="ECO:0000313" key="6">
    <source>
        <dbReference type="Proteomes" id="UP001182556"/>
    </source>
</evidence>
<dbReference type="InterPro" id="IPR035979">
    <property type="entry name" value="RBD_domain_sf"/>
</dbReference>
<gene>
    <name evidence="5" type="ORF">DB88DRAFT_491273</name>
</gene>
<feature type="compositionally biased region" description="Basic residues" evidence="3">
    <location>
        <begin position="51"/>
        <end position="77"/>
    </location>
</feature>
<dbReference type="Proteomes" id="UP001182556">
    <property type="component" value="Unassembled WGS sequence"/>
</dbReference>
<evidence type="ECO:0000313" key="5">
    <source>
        <dbReference type="EMBL" id="KAK1923445.1"/>
    </source>
</evidence>
<keyword evidence="1 2" id="KW-0694">RNA-binding</keyword>
<evidence type="ECO:0000256" key="3">
    <source>
        <dbReference type="SAM" id="MobiDB-lite"/>
    </source>
</evidence>
<proteinExistence type="predicted"/>
<dbReference type="InterPro" id="IPR012677">
    <property type="entry name" value="Nucleotide-bd_a/b_plait_sf"/>
</dbReference>
<feature type="compositionally biased region" description="Basic and acidic residues" evidence="3">
    <location>
        <begin position="78"/>
        <end position="92"/>
    </location>
</feature>
<protein>
    <recommendedName>
        <fullName evidence="4">RRM domain-containing protein</fullName>
    </recommendedName>
</protein>
<keyword evidence="6" id="KW-1185">Reference proteome</keyword>
<dbReference type="InterPro" id="IPR050374">
    <property type="entry name" value="RRT5_SRSF_SR"/>
</dbReference>
<organism evidence="5 6">
    <name type="scientific">Papiliotrema laurentii</name>
    <name type="common">Cryptococcus laurentii</name>
    <dbReference type="NCBI Taxonomy" id="5418"/>
    <lineage>
        <taxon>Eukaryota</taxon>
        <taxon>Fungi</taxon>
        <taxon>Dikarya</taxon>
        <taxon>Basidiomycota</taxon>
        <taxon>Agaricomycotina</taxon>
        <taxon>Tremellomycetes</taxon>
        <taxon>Tremellales</taxon>
        <taxon>Rhynchogastremaceae</taxon>
        <taxon>Papiliotrema</taxon>
    </lineage>
</organism>
<dbReference type="GO" id="GO:0005737">
    <property type="term" value="C:cytoplasm"/>
    <property type="evidence" value="ECO:0007669"/>
    <property type="project" value="TreeGrafter"/>
</dbReference>
<dbReference type="PANTHER" id="PTHR23003:SF3">
    <property type="entry name" value="FI21236P1-RELATED"/>
    <property type="match status" value="1"/>
</dbReference>
<comment type="caution">
    <text evidence="5">The sequence shown here is derived from an EMBL/GenBank/DDBJ whole genome shotgun (WGS) entry which is preliminary data.</text>
</comment>
<dbReference type="GO" id="GO:0005634">
    <property type="term" value="C:nucleus"/>
    <property type="evidence" value="ECO:0007669"/>
    <property type="project" value="TreeGrafter"/>
</dbReference>
<name>A0AAD9CZS5_PAPLA</name>
<evidence type="ECO:0000256" key="1">
    <source>
        <dbReference type="ARBA" id="ARBA00022884"/>
    </source>
</evidence>
<dbReference type="Gene3D" id="3.30.70.330">
    <property type="match status" value="3"/>
</dbReference>
<dbReference type="PANTHER" id="PTHR23003">
    <property type="entry name" value="RNA RECOGNITION MOTIF RRM DOMAIN CONTAINING PROTEIN"/>
    <property type="match status" value="1"/>
</dbReference>
<feature type="region of interest" description="Disordered" evidence="3">
    <location>
        <begin position="1"/>
        <end position="121"/>
    </location>
</feature>
<feature type="domain" description="RRM" evidence="4">
    <location>
        <begin position="453"/>
        <end position="529"/>
    </location>
</feature>
<feature type="compositionally biased region" description="Basic and acidic residues" evidence="3">
    <location>
        <begin position="1"/>
        <end position="11"/>
    </location>
</feature>
<dbReference type="GO" id="GO:1990904">
    <property type="term" value="C:ribonucleoprotein complex"/>
    <property type="evidence" value="ECO:0007669"/>
    <property type="project" value="TreeGrafter"/>
</dbReference>